<keyword evidence="2" id="KW-1185">Reference proteome</keyword>
<dbReference type="EMBL" id="JACEIQ010000012">
    <property type="protein sequence ID" value="MBA4495118.1"/>
    <property type="molecule type" value="Genomic_DNA"/>
</dbReference>
<sequence>MKFEEWRKKHLDICRDSLERLEELINKTKKHEDNCRVNPRITKEWRILNGMKRDLSYAANWLKRGREPEQTTDPARLSKRRREVLIDDFNRVHYETDDLTTVWKGEEEEFRQYWAEYMEDYFEE</sequence>
<organism evidence="1 2">
    <name type="scientific">Paenactinomyces guangxiensis</name>
    <dbReference type="NCBI Taxonomy" id="1490290"/>
    <lineage>
        <taxon>Bacteria</taxon>
        <taxon>Bacillati</taxon>
        <taxon>Bacillota</taxon>
        <taxon>Bacilli</taxon>
        <taxon>Bacillales</taxon>
        <taxon>Thermoactinomycetaceae</taxon>
        <taxon>Paenactinomyces</taxon>
    </lineage>
</organism>
<name>A0A7W1WSE7_9BACL</name>
<comment type="caution">
    <text evidence="1">The sequence shown here is derived from an EMBL/GenBank/DDBJ whole genome shotgun (WGS) entry which is preliminary data.</text>
</comment>
<gene>
    <name evidence="1" type="ORF">H1191_12450</name>
</gene>
<protein>
    <submittedName>
        <fullName evidence="1">Uncharacterized protein</fullName>
    </submittedName>
</protein>
<dbReference type="AlphaFoldDB" id="A0A7W1WSE7"/>
<evidence type="ECO:0000313" key="2">
    <source>
        <dbReference type="Proteomes" id="UP000535491"/>
    </source>
</evidence>
<dbReference type="RefSeq" id="WP_181752361.1">
    <property type="nucleotide sequence ID" value="NZ_JACEIQ010000012.1"/>
</dbReference>
<dbReference type="Proteomes" id="UP000535491">
    <property type="component" value="Unassembled WGS sequence"/>
</dbReference>
<evidence type="ECO:0000313" key="1">
    <source>
        <dbReference type="EMBL" id="MBA4495118.1"/>
    </source>
</evidence>
<proteinExistence type="predicted"/>
<accession>A0A7W1WSE7</accession>
<reference evidence="1 2" key="1">
    <citation type="submission" date="2020-07" db="EMBL/GenBank/DDBJ databases">
        <authorList>
            <person name="Feng H."/>
        </authorList>
    </citation>
    <scope>NUCLEOTIDE SEQUENCE [LARGE SCALE GENOMIC DNA]</scope>
    <source>
        <strain evidence="2">s-10</strain>
    </source>
</reference>